<dbReference type="Pfam" id="PF00561">
    <property type="entry name" value="Abhydrolase_1"/>
    <property type="match status" value="1"/>
</dbReference>
<accession>A0AAV8VP42</accession>
<dbReference type="InterPro" id="IPR000073">
    <property type="entry name" value="AB_hydrolase_1"/>
</dbReference>
<dbReference type="Gene3D" id="3.40.50.1820">
    <property type="entry name" value="alpha/beta hydrolase"/>
    <property type="match status" value="1"/>
</dbReference>
<keyword evidence="3 7" id="KW-0378">Hydrolase</keyword>
<feature type="chain" id="PRO_5043395550" description="Lipase" evidence="9">
    <location>
        <begin position="20"/>
        <end position="420"/>
    </location>
</feature>
<dbReference type="GO" id="GO:0016042">
    <property type="term" value="P:lipid catabolic process"/>
    <property type="evidence" value="ECO:0007669"/>
    <property type="project" value="UniProtKB-KW"/>
</dbReference>
<dbReference type="AlphaFoldDB" id="A0AAV8VP42"/>
<evidence type="ECO:0000256" key="1">
    <source>
        <dbReference type="ARBA" id="ARBA00010701"/>
    </source>
</evidence>
<feature type="active site" description="Nucleophile" evidence="8">
    <location>
        <position position="176"/>
    </location>
</feature>
<comment type="caution">
    <text evidence="11">The sequence shown here is derived from an EMBL/GenBank/DDBJ whole genome shotgun (WGS) entry which is preliminary data.</text>
</comment>
<dbReference type="Proteomes" id="UP001159042">
    <property type="component" value="Unassembled WGS sequence"/>
</dbReference>
<dbReference type="PIRSF" id="PIRSF000862">
    <property type="entry name" value="Steryl_ester_lip"/>
    <property type="match status" value="1"/>
</dbReference>
<keyword evidence="2 9" id="KW-0732">Signal</keyword>
<gene>
    <name evidence="11" type="ORF">NQ315_015513</name>
</gene>
<evidence type="ECO:0000313" key="11">
    <source>
        <dbReference type="EMBL" id="KAJ8915900.1"/>
    </source>
</evidence>
<keyword evidence="4 7" id="KW-0442">Lipid degradation</keyword>
<name>A0AAV8VP42_9CUCU</name>
<evidence type="ECO:0000256" key="2">
    <source>
        <dbReference type="ARBA" id="ARBA00022729"/>
    </source>
</evidence>
<evidence type="ECO:0000256" key="4">
    <source>
        <dbReference type="ARBA" id="ARBA00022963"/>
    </source>
</evidence>
<evidence type="ECO:0000256" key="6">
    <source>
        <dbReference type="ARBA" id="ARBA00023180"/>
    </source>
</evidence>
<dbReference type="InterPro" id="IPR025483">
    <property type="entry name" value="Lipase_euk"/>
</dbReference>
<evidence type="ECO:0000256" key="9">
    <source>
        <dbReference type="SAM" id="SignalP"/>
    </source>
</evidence>
<feature type="domain" description="AB hydrolase-1" evidence="10">
    <location>
        <begin position="85"/>
        <end position="363"/>
    </location>
</feature>
<dbReference type="GO" id="GO:0016788">
    <property type="term" value="F:hydrolase activity, acting on ester bonds"/>
    <property type="evidence" value="ECO:0007669"/>
    <property type="project" value="InterPro"/>
</dbReference>
<proteinExistence type="inferred from homology"/>
<keyword evidence="12" id="KW-1185">Reference proteome</keyword>
<protein>
    <recommendedName>
        <fullName evidence="7">Lipase</fullName>
    </recommendedName>
</protein>
<dbReference type="FunFam" id="3.40.50.1820:FF:000057">
    <property type="entry name" value="Lipase"/>
    <property type="match status" value="1"/>
</dbReference>
<keyword evidence="5" id="KW-0443">Lipid metabolism</keyword>
<dbReference type="InterPro" id="IPR029058">
    <property type="entry name" value="AB_hydrolase_fold"/>
</dbReference>
<comment type="similarity">
    <text evidence="1 7">Belongs to the AB hydrolase superfamily. Lipase family.</text>
</comment>
<evidence type="ECO:0000256" key="8">
    <source>
        <dbReference type="PIRSR" id="PIRSR000862-1"/>
    </source>
</evidence>
<dbReference type="SUPFAM" id="SSF53474">
    <property type="entry name" value="alpha/beta-Hydrolases"/>
    <property type="match status" value="1"/>
</dbReference>
<keyword evidence="6" id="KW-0325">Glycoprotein</keyword>
<feature type="active site" description="Charge relay system" evidence="8">
    <location>
        <position position="346"/>
    </location>
</feature>
<evidence type="ECO:0000256" key="5">
    <source>
        <dbReference type="ARBA" id="ARBA00023098"/>
    </source>
</evidence>
<sequence length="420" mass="48346">MLLSYVLGLGLILFKHVGSVRVCMKFSDYFLDNGTNCWENTDADLNVTQIIKKWGFNAEEHYMRTEDGYRILMVRSYYKITKSTPIVIGHGIYMNSLGFVDIGNKSLTFILNKLGYDVWLLNFRGTRYSSEHFSLTIDDIDYWKFSFHEMGIYDLPVALDLVFKVTRQKSIYIGFSMGTTVSYVYSSIFPLKASSLLKGIISLAPIAYLNKIKSILKYGAPFWPMIKPSVYFIWKGKVLPRNDQMGKFCTKNPTQMYICESIKVPIFGDDFDQLDPLYRPVTNILNPDTIGINVVTHYDQIINTGKFQWISFGKKINHLLYGTPTPPLYRLSDIMVPISLFVGLNDWISTRKNAEQLCSELINTQCLIKYINHSKWNHGDFITARGIKPLLNDRVAFEINSMELQWESYSIKIPRSIVGI</sequence>
<evidence type="ECO:0000256" key="7">
    <source>
        <dbReference type="PIRNR" id="PIRNR000862"/>
    </source>
</evidence>
<feature type="active site" description="Charge relay system" evidence="8">
    <location>
        <position position="378"/>
    </location>
</feature>
<feature type="signal peptide" evidence="9">
    <location>
        <begin position="1"/>
        <end position="19"/>
    </location>
</feature>
<evidence type="ECO:0000259" key="10">
    <source>
        <dbReference type="Pfam" id="PF00561"/>
    </source>
</evidence>
<evidence type="ECO:0000313" key="12">
    <source>
        <dbReference type="Proteomes" id="UP001159042"/>
    </source>
</evidence>
<reference evidence="11 12" key="1">
    <citation type="journal article" date="2023" name="Insect Mol. Biol.">
        <title>Genome sequencing provides insights into the evolution of gene families encoding plant cell wall-degrading enzymes in longhorned beetles.</title>
        <authorList>
            <person name="Shin N.R."/>
            <person name="Okamura Y."/>
            <person name="Kirsch R."/>
            <person name="Pauchet Y."/>
        </authorList>
    </citation>
    <scope>NUCLEOTIDE SEQUENCE [LARGE SCALE GENOMIC DNA]</scope>
    <source>
        <strain evidence="11">EAD_L_NR</strain>
    </source>
</reference>
<dbReference type="PANTHER" id="PTHR11005">
    <property type="entry name" value="LYSOSOMAL ACID LIPASE-RELATED"/>
    <property type="match status" value="1"/>
</dbReference>
<dbReference type="EMBL" id="JANEYG010000048">
    <property type="protein sequence ID" value="KAJ8915900.1"/>
    <property type="molecule type" value="Genomic_DNA"/>
</dbReference>
<organism evidence="11 12">
    <name type="scientific">Exocentrus adspersus</name>
    <dbReference type="NCBI Taxonomy" id="1586481"/>
    <lineage>
        <taxon>Eukaryota</taxon>
        <taxon>Metazoa</taxon>
        <taxon>Ecdysozoa</taxon>
        <taxon>Arthropoda</taxon>
        <taxon>Hexapoda</taxon>
        <taxon>Insecta</taxon>
        <taxon>Pterygota</taxon>
        <taxon>Neoptera</taxon>
        <taxon>Endopterygota</taxon>
        <taxon>Coleoptera</taxon>
        <taxon>Polyphaga</taxon>
        <taxon>Cucujiformia</taxon>
        <taxon>Chrysomeloidea</taxon>
        <taxon>Cerambycidae</taxon>
        <taxon>Lamiinae</taxon>
        <taxon>Acanthocinini</taxon>
        <taxon>Exocentrus</taxon>
    </lineage>
</organism>
<evidence type="ECO:0000256" key="3">
    <source>
        <dbReference type="ARBA" id="ARBA00022801"/>
    </source>
</evidence>